<dbReference type="PIRSF" id="PIRSF006060">
    <property type="entry name" value="AA_transporter"/>
    <property type="match status" value="1"/>
</dbReference>
<evidence type="ECO:0008006" key="10">
    <source>
        <dbReference type="Google" id="ProtNLM"/>
    </source>
</evidence>
<dbReference type="GO" id="GO:0016020">
    <property type="term" value="C:membrane"/>
    <property type="evidence" value="ECO:0007669"/>
    <property type="project" value="UniProtKB-SubCell"/>
</dbReference>
<dbReference type="OrthoDB" id="3257095at2759"/>
<keyword evidence="4 7" id="KW-1133">Transmembrane helix</keyword>
<feature type="transmembrane region" description="Helical" evidence="7">
    <location>
        <begin position="510"/>
        <end position="533"/>
    </location>
</feature>
<protein>
    <recommendedName>
        <fullName evidence="10">Amino acid permease 2</fullName>
    </recommendedName>
</protein>
<dbReference type="PANTHER" id="PTHR45649">
    <property type="entry name" value="AMINO-ACID PERMEASE BAT1"/>
    <property type="match status" value="1"/>
</dbReference>
<evidence type="ECO:0000313" key="8">
    <source>
        <dbReference type="EMBL" id="EXJ66101.1"/>
    </source>
</evidence>
<dbReference type="AlphaFoldDB" id="W9WN73"/>
<organism evidence="8 9">
    <name type="scientific">Cladophialophora psammophila CBS 110553</name>
    <dbReference type="NCBI Taxonomy" id="1182543"/>
    <lineage>
        <taxon>Eukaryota</taxon>
        <taxon>Fungi</taxon>
        <taxon>Dikarya</taxon>
        <taxon>Ascomycota</taxon>
        <taxon>Pezizomycotina</taxon>
        <taxon>Eurotiomycetes</taxon>
        <taxon>Chaetothyriomycetidae</taxon>
        <taxon>Chaetothyriales</taxon>
        <taxon>Herpotrichiellaceae</taxon>
        <taxon>Cladophialophora</taxon>
    </lineage>
</organism>
<feature type="transmembrane region" description="Helical" evidence="7">
    <location>
        <begin position="226"/>
        <end position="248"/>
    </location>
</feature>
<evidence type="ECO:0000256" key="2">
    <source>
        <dbReference type="ARBA" id="ARBA00022448"/>
    </source>
</evidence>
<dbReference type="Proteomes" id="UP000019471">
    <property type="component" value="Unassembled WGS sequence"/>
</dbReference>
<feature type="transmembrane region" description="Helical" evidence="7">
    <location>
        <begin position="410"/>
        <end position="430"/>
    </location>
</feature>
<feature type="transmembrane region" description="Helical" evidence="7">
    <location>
        <begin position="436"/>
        <end position="460"/>
    </location>
</feature>
<dbReference type="Gene3D" id="1.20.1740.10">
    <property type="entry name" value="Amino acid/polyamine transporter I"/>
    <property type="match status" value="1"/>
</dbReference>
<evidence type="ECO:0000256" key="3">
    <source>
        <dbReference type="ARBA" id="ARBA00022692"/>
    </source>
</evidence>
<accession>W9WN73</accession>
<dbReference type="GeneID" id="19195408"/>
<feature type="transmembrane region" description="Helical" evidence="7">
    <location>
        <begin position="167"/>
        <end position="188"/>
    </location>
</feature>
<feature type="transmembrane region" description="Helical" evidence="7">
    <location>
        <begin position="358"/>
        <end position="381"/>
    </location>
</feature>
<gene>
    <name evidence="8" type="ORF">A1O5_10716</name>
</gene>
<keyword evidence="5 7" id="KW-0472">Membrane</keyword>
<feature type="region of interest" description="Disordered" evidence="6">
    <location>
        <begin position="1"/>
        <end position="58"/>
    </location>
</feature>
<evidence type="ECO:0000256" key="6">
    <source>
        <dbReference type="SAM" id="MobiDB-lite"/>
    </source>
</evidence>
<evidence type="ECO:0000256" key="7">
    <source>
        <dbReference type="SAM" id="Phobius"/>
    </source>
</evidence>
<comment type="caution">
    <text evidence="8">The sequence shown here is derived from an EMBL/GenBank/DDBJ whole genome shotgun (WGS) entry which is preliminary data.</text>
</comment>
<keyword evidence="3 7" id="KW-0812">Transmembrane</keyword>
<name>W9WN73_9EURO</name>
<dbReference type="STRING" id="1182543.W9WN73"/>
<keyword evidence="2" id="KW-0813">Transport</keyword>
<feature type="transmembrane region" description="Helical" evidence="7">
    <location>
        <begin position="110"/>
        <end position="128"/>
    </location>
</feature>
<dbReference type="GO" id="GO:0022857">
    <property type="term" value="F:transmembrane transporter activity"/>
    <property type="evidence" value="ECO:0007669"/>
    <property type="project" value="InterPro"/>
</dbReference>
<feature type="transmembrane region" description="Helical" evidence="7">
    <location>
        <begin position="71"/>
        <end position="90"/>
    </location>
</feature>
<evidence type="ECO:0000256" key="1">
    <source>
        <dbReference type="ARBA" id="ARBA00004141"/>
    </source>
</evidence>
<proteinExistence type="predicted"/>
<feature type="transmembrane region" description="Helical" evidence="7">
    <location>
        <begin position="268"/>
        <end position="289"/>
    </location>
</feature>
<dbReference type="RefSeq" id="XP_007749481.1">
    <property type="nucleotide sequence ID" value="XM_007751291.1"/>
</dbReference>
<feature type="transmembrane region" description="Helical" evidence="7">
    <location>
        <begin position="310"/>
        <end position="332"/>
    </location>
</feature>
<dbReference type="Pfam" id="PF13520">
    <property type="entry name" value="AA_permease_2"/>
    <property type="match status" value="1"/>
</dbReference>
<evidence type="ECO:0000256" key="4">
    <source>
        <dbReference type="ARBA" id="ARBA00022989"/>
    </source>
</evidence>
<dbReference type="HOGENOM" id="CLU_004495_6_1_1"/>
<reference evidence="8 9" key="1">
    <citation type="submission" date="2013-03" db="EMBL/GenBank/DDBJ databases">
        <title>The Genome Sequence of Cladophialophora psammophila CBS 110553.</title>
        <authorList>
            <consortium name="The Broad Institute Genomics Platform"/>
            <person name="Cuomo C."/>
            <person name="de Hoog S."/>
            <person name="Gorbushina A."/>
            <person name="Walker B."/>
            <person name="Young S.K."/>
            <person name="Zeng Q."/>
            <person name="Gargeya S."/>
            <person name="Fitzgerald M."/>
            <person name="Haas B."/>
            <person name="Abouelleil A."/>
            <person name="Allen A.W."/>
            <person name="Alvarado L."/>
            <person name="Arachchi H.M."/>
            <person name="Berlin A.M."/>
            <person name="Chapman S.B."/>
            <person name="Gainer-Dewar J."/>
            <person name="Goldberg J."/>
            <person name="Griggs A."/>
            <person name="Gujja S."/>
            <person name="Hansen M."/>
            <person name="Howarth C."/>
            <person name="Imamovic A."/>
            <person name="Ireland A."/>
            <person name="Larimer J."/>
            <person name="McCowan C."/>
            <person name="Murphy C."/>
            <person name="Pearson M."/>
            <person name="Poon T.W."/>
            <person name="Priest M."/>
            <person name="Roberts A."/>
            <person name="Saif S."/>
            <person name="Shea T."/>
            <person name="Sisk P."/>
            <person name="Sykes S."/>
            <person name="Wortman J."/>
            <person name="Nusbaum C."/>
            <person name="Birren B."/>
        </authorList>
    </citation>
    <scope>NUCLEOTIDE SEQUENCE [LARGE SCALE GENOMIC DNA]</scope>
    <source>
        <strain evidence="8 9">CBS 110553</strain>
    </source>
</reference>
<evidence type="ECO:0000256" key="5">
    <source>
        <dbReference type="ARBA" id="ARBA00023136"/>
    </source>
</evidence>
<dbReference type="InterPro" id="IPR002293">
    <property type="entry name" value="AA/rel_permease1"/>
</dbReference>
<dbReference type="EMBL" id="AMGX01000021">
    <property type="protein sequence ID" value="EXJ66101.1"/>
    <property type="molecule type" value="Genomic_DNA"/>
</dbReference>
<comment type="subcellular location">
    <subcellularLocation>
        <location evidence="1">Membrane</location>
        <topology evidence="1">Multi-pass membrane protein</topology>
    </subcellularLocation>
</comment>
<keyword evidence="9" id="KW-1185">Reference proteome</keyword>
<dbReference type="eggNOG" id="KOG1289">
    <property type="taxonomic scope" value="Eukaryota"/>
</dbReference>
<dbReference type="PANTHER" id="PTHR45649:SF4">
    <property type="entry name" value="TRANSPORTER, PUTATIVE (EUROFUNG)-RELATED"/>
    <property type="match status" value="1"/>
</dbReference>
<feature type="transmembrane region" description="Helical" evidence="7">
    <location>
        <begin position="481"/>
        <end position="504"/>
    </location>
</feature>
<evidence type="ECO:0000313" key="9">
    <source>
        <dbReference type="Proteomes" id="UP000019471"/>
    </source>
</evidence>
<feature type="transmembrane region" description="Helical" evidence="7">
    <location>
        <begin position="200"/>
        <end position="219"/>
    </location>
</feature>
<sequence>MASPIPHLRAGRTGDVVEMTARPRSAGSKEDTDVIVGRADVDSESDGPRDEFKSTSADEINMRRMGRNQQLVRYFRVISMASFVAIATAAWEIGLFNISPGLTDGGRPALVYSVLWNFVGFGPIYLSMAEMASMAPIAGAQYHWVSEFAPESLQKVLSYYTGWTSTMAWQAGNALGVFLVGTLIQSIISINNPNYAFPKWHATLLVIGAVIVAFVGNVFGHKVLHLWQNAVFVIHVLAYFAFIIPIWVNAPRATTSEVWTEFTNEGGWSSTGFAVLVGQLSGIYTQLGLDTAAHMSEEVKDAAKSVPKAMISIYIINFCLIFPAVLTVAYHIPNIDDALADPTLYPTIYVLRQSMSTAWMTVILTIIIALLICSNITYLAAVTRDIWAFARDQGFPFSNWISKVDEKRHIPTNAIIVTSICSICLSLIYLGSPVAFYAITSLLSVALLQCYCLSIGCLLWRRICHPETLPPAKFSLGKFGIPINAAAVAFALWNFFWCFWPTYFPVTASNFNWASVLFGGTLIGATIHFIIVARKNYHGPVALVEGRNVHIN</sequence>